<dbReference type="Proteomes" id="UP001202328">
    <property type="component" value="Unassembled WGS sequence"/>
</dbReference>
<dbReference type="Pfam" id="PF01612">
    <property type="entry name" value="DNA_pol_A_exo1"/>
    <property type="match status" value="1"/>
</dbReference>
<comment type="caution">
    <text evidence="3">The sequence shown here is derived from an EMBL/GenBank/DDBJ whole genome shotgun (WGS) entry which is preliminary data.</text>
</comment>
<dbReference type="SMART" id="SM00482">
    <property type="entry name" value="POLAc"/>
    <property type="match status" value="1"/>
</dbReference>
<dbReference type="InterPro" id="IPR002298">
    <property type="entry name" value="DNA_polymerase_A"/>
</dbReference>
<dbReference type="Pfam" id="PF00476">
    <property type="entry name" value="DNA_pol_A"/>
    <property type="match status" value="1"/>
</dbReference>
<dbReference type="InterPro" id="IPR001098">
    <property type="entry name" value="DNA-dir_DNA_pol_A_palm_dom"/>
</dbReference>
<dbReference type="GO" id="GO:0003887">
    <property type="term" value="F:DNA-directed DNA polymerase activity"/>
    <property type="evidence" value="ECO:0007669"/>
    <property type="project" value="InterPro"/>
</dbReference>
<dbReference type="PANTHER" id="PTHR10133:SF27">
    <property type="entry name" value="DNA POLYMERASE NU"/>
    <property type="match status" value="1"/>
</dbReference>
<organism evidence="3 4">
    <name type="scientific">Papaver atlanticum</name>
    <dbReference type="NCBI Taxonomy" id="357466"/>
    <lineage>
        <taxon>Eukaryota</taxon>
        <taxon>Viridiplantae</taxon>
        <taxon>Streptophyta</taxon>
        <taxon>Embryophyta</taxon>
        <taxon>Tracheophyta</taxon>
        <taxon>Spermatophyta</taxon>
        <taxon>Magnoliopsida</taxon>
        <taxon>Ranunculales</taxon>
        <taxon>Papaveraceae</taxon>
        <taxon>Papaveroideae</taxon>
        <taxon>Papaver</taxon>
    </lineage>
</organism>
<dbReference type="AlphaFoldDB" id="A0AAD4SPF0"/>
<dbReference type="InterPro" id="IPR036397">
    <property type="entry name" value="RNaseH_sf"/>
</dbReference>
<dbReference type="GO" id="GO:0006261">
    <property type="term" value="P:DNA-templated DNA replication"/>
    <property type="evidence" value="ECO:0007669"/>
    <property type="project" value="InterPro"/>
</dbReference>
<dbReference type="Gene3D" id="3.30.70.370">
    <property type="match status" value="1"/>
</dbReference>
<evidence type="ECO:0000313" key="4">
    <source>
        <dbReference type="Proteomes" id="UP001202328"/>
    </source>
</evidence>
<name>A0AAD4SPF0_9MAGN</name>
<proteinExistence type="predicted"/>
<dbReference type="Gene3D" id="3.30.420.10">
    <property type="entry name" value="Ribonuclease H-like superfamily/Ribonuclease H"/>
    <property type="match status" value="1"/>
</dbReference>
<dbReference type="PRINTS" id="PR00868">
    <property type="entry name" value="DNAPOLI"/>
</dbReference>
<dbReference type="PANTHER" id="PTHR10133">
    <property type="entry name" value="DNA POLYMERASE I"/>
    <property type="match status" value="1"/>
</dbReference>
<protein>
    <recommendedName>
        <fullName evidence="2">DNA-directed DNA polymerase family A palm domain-containing protein</fullName>
    </recommendedName>
</protein>
<dbReference type="InterPro" id="IPR002562">
    <property type="entry name" value="3'-5'_exonuclease_dom"/>
</dbReference>
<dbReference type="GO" id="GO:0006302">
    <property type="term" value="P:double-strand break repair"/>
    <property type="evidence" value="ECO:0007669"/>
    <property type="project" value="TreeGrafter"/>
</dbReference>
<dbReference type="InterPro" id="IPR043502">
    <property type="entry name" value="DNA/RNA_pol_sf"/>
</dbReference>
<keyword evidence="1" id="KW-0235">DNA replication</keyword>
<reference evidence="3" key="1">
    <citation type="submission" date="2022-04" db="EMBL/GenBank/DDBJ databases">
        <title>A functionally conserved STORR gene fusion in Papaver species that diverged 16.8 million years ago.</title>
        <authorList>
            <person name="Catania T."/>
        </authorList>
    </citation>
    <scope>NUCLEOTIDE SEQUENCE</scope>
    <source>
        <strain evidence="3">S-188037</strain>
    </source>
</reference>
<evidence type="ECO:0000256" key="1">
    <source>
        <dbReference type="ARBA" id="ARBA00022705"/>
    </source>
</evidence>
<gene>
    <name evidence="3" type="ORF">MKW98_014405</name>
</gene>
<evidence type="ECO:0000313" key="3">
    <source>
        <dbReference type="EMBL" id="KAI3916944.1"/>
    </source>
</evidence>
<dbReference type="CDD" id="cd06139">
    <property type="entry name" value="DNA_polA_I_Ecoli_like_exo"/>
    <property type="match status" value="1"/>
</dbReference>
<evidence type="ECO:0000259" key="2">
    <source>
        <dbReference type="SMART" id="SM00482"/>
    </source>
</evidence>
<dbReference type="GO" id="GO:0003677">
    <property type="term" value="F:DNA binding"/>
    <property type="evidence" value="ECO:0007669"/>
    <property type="project" value="InterPro"/>
</dbReference>
<dbReference type="InterPro" id="IPR012337">
    <property type="entry name" value="RNaseH-like_sf"/>
</dbReference>
<dbReference type="Gene3D" id="1.10.150.20">
    <property type="entry name" value="5' to 3' exonuclease, C-terminal subdomain"/>
    <property type="match status" value="2"/>
</dbReference>
<accession>A0AAD4SPF0</accession>
<dbReference type="GO" id="GO:0008408">
    <property type="term" value="F:3'-5' exonuclease activity"/>
    <property type="evidence" value="ECO:0007669"/>
    <property type="project" value="InterPro"/>
</dbReference>
<keyword evidence="4" id="KW-1185">Reference proteome</keyword>
<dbReference type="EMBL" id="JAJJMB010009041">
    <property type="protein sequence ID" value="KAI3916944.1"/>
    <property type="molecule type" value="Genomic_DNA"/>
</dbReference>
<dbReference type="SUPFAM" id="SSF53098">
    <property type="entry name" value="Ribonuclease H-like"/>
    <property type="match status" value="1"/>
</dbReference>
<dbReference type="SUPFAM" id="SSF56672">
    <property type="entry name" value="DNA/RNA polymerases"/>
    <property type="match status" value="1"/>
</dbReference>
<feature type="domain" description="DNA-directed DNA polymerase family A palm" evidence="2">
    <location>
        <begin position="712"/>
        <end position="935"/>
    </location>
</feature>
<sequence length="975" mass="109218">MTETQRNPFKPCCPSPLWFSQPSPPLIVLVPSPFSYPFFTTTSDKPSCFQRRELHFLQAANNTSSRITILASKIFFEHPNFVVSEGRLVSSGSGSLVNEEKEGAHRCFYGQSEMEFGAAESKNGWVAQPQKLRVVKIINFGIDSATKDEGLQTSIGSTYSGDDMGTQKASTLLLETSDNGSSGSVSHSRLKNVMFNGPLFRSHIRNADINRNDFKPDQIQGKSSFILPERENIQFNESLEGKQHELCKQKLLELPGSRLNSTIETGSSNGENIFLSDDASDTYTRPIKNGDEATSTADLRESLSRIYDEVLVVENISAAKEIVKMLTTKHRNRIYACNTEVCKIDVKKDTPVDHGEVTCFSIYSGEGVDFGKGKSCIWVDVLDGGGRDIMIEFSPFFEDLSIKKVWHNYSFDSHVIDNYGLKISGFHADTMHLARLWDSSRGSEDGYSLESLTNDPGKKKVGIISGINQGKISFKTIFGKGKLKKDGSEGKFIVTTPVEELQRKERMLWICYSSLDSINTLKLFESLKKKLQAMEWILDGCAKGNMYNFYEEYWRPFGDLLVKMETEGMLINREALAEMEKDKFRQWASKMCHGALHMNVGSDSQLRHLFFGGMRNSKDDTQTLEEEKEYKVLNFDKVIGEGKKVATKFHKIRLHKIGNEIETHMFTASGWPSVGGDVLKDLAGKVTSEFKEDVDASQYGTAYKAFGEGNHGREACHAIAALYEVRSIDFGSSNLFSFIQNFQLELRILAHLSNCKSMLDAFKNGGDFHSRTTINMYPHIRTAVEKKEVLLEWYPQPCKSKPPQPLLKDVFASERRKAKMLNFSIAYGKTPQDWLKTGKLQLGKLDECKKEVSTKGYVKTLFGRARRFPSVASADIGAKRHIERAAINTPVQGSAADVVMCAMLEITKNARLKELGWRLLLQVHDEVILEGPTASAEEAKSIVVNCMSNPFDGKNILNVDLTADAKAAQNWYAAK</sequence>
<dbReference type="FunFam" id="3.30.420.10:FF:000051">
    <property type="entry name" value="DNA polymerase I"/>
    <property type="match status" value="1"/>
</dbReference>